<protein>
    <recommendedName>
        <fullName evidence="7">SUN domain-containing protein 1</fullName>
    </recommendedName>
</protein>
<feature type="domain" description="SUN" evidence="3">
    <location>
        <begin position="164"/>
        <end position="202"/>
    </location>
</feature>
<dbReference type="GO" id="GO:0034993">
    <property type="term" value="C:meiotic nuclear membrane microtubule tethering complex"/>
    <property type="evidence" value="ECO:0007669"/>
    <property type="project" value="TreeGrafter"/>
</dbReference>
<evidence type="ECO:0000259" key="4">
    <source>
        <dbReference type="Pfam" id="PF18580"/>
    </source>
</evidence>
<dbReference type="Pfam" id="PF18580">
    <property type="entry name" value="HTH_SUN2"/>
    <property type="match status" value="1"/>
</dbReference>
<dbReference type="InterPro" id="IPR032680">
    <property type="entry name" value="SUN1_N"/>
</dbReference>
<dbReference type="Proteomes" id="UP001159641">
    <property type="component" value="Unassembled WGS sequence"/>
</dbReference>
<accession>A0AB34HPE9</accession>
<sequence length="692" mass="75093">MFQKCLKRAHPVWWSGHDPGWRDLTTFPERGGYLALGLHAPGHSAEPLPRAQAPLACVAAHSSHCGRMNMREPLGEDGHLRANGASLCDDCKGRKHLETRTATHSQPSRPGGLAGTVGLALSHAGCLSRFCHFSVQALCEVGATGGFVSRTVSSVLWLAVAAPGKAASEVFWWLGIGWYQFVTLVSWLNVFLLTRCLRNICKFLILLIPLLLLLSASISLWGQGDVLSLLPVLNWMHSHRAQGVDDPRTTLTPDTSHPNQPLQVGDEVFHWHRMSEVERQVAALSGQCHSHDKKLGELSALLQKLQARVDRADGSNEGVSPPTDYVTLHQEYELRISGLEDILGKLTERSEAIQKELEQTALRTVSRSDEEPRLLAVVQRLEQELGRLKADLSSWQHLKTSCEKVDATYERVDAQVRETLRLMFSGDEHESSLEWLLQKLSAQFVNKDNLQILLRDLELQILKNITHHISVTKQMPTSETVVSAVNGAGVSGITEAQARAIVNSALRLYSQDKTGMVDFALESGGGSILSTRCSETYETKTALISLFGVPLWYFSQSPRVAIQVSRCPDHRVRVEASGTVMMPAETVLGVCLFSFLLTCEAAYPVLCLASPISLGCRSPSELEGLPRGGRVLRFLGVSGGGTGGDAQVASGGAPLPLHVAPTAAQGTVGPCPPVPSAEALGAFTARAVPTQD</sequence>
<name>A0AB34HPE9_ESCRO</name>
<keyword evidence="6" id="KW-1185">Reference proteome</keyword>
<dbReference type="CDD" id="cd21439">
    <property type="entry name" value="SUN1_cc1"/>
    <property type="match status" value="1"/>
</dbReference>
<dbReference type="InterPro" id="IPR040994">
    <property type="entry name" value="Sun_CC2"/>
</dbReference>
<evidence type="ECO:0000313" key="6">
    <source>
        <dbReference type="Proteomes" id="UP001159641"/>
    </source>
</evidence>
<feature type="coiled-coil region" evidence="1">
    <location>
        <begin position="329"/>
        <end position="398"/>
    </location>
</feature>
<comment type="caution">
    <text evidence="5">The sequence shown here is derived from an EMBL/GenBank/DDBJ whole genome shotgun (WGS) entry which is preliminary data.</text>
</comment>
<keyword evidence="1" id="KW-0175">Coiled coil</keyword>
<dbReference type="PANTHER" id="PTHR12911">
    <property type="entry name" value="SAD1/UNC-84-LIKE PROTEIN-RELATED"/>
    <property type="match status" value="1"/>
</dbReference>
<dbReference type="GO" id="GO:0043495">
    <property type="term" value="F:protein-membrane adaptor activity"/>
    <property type="evidence" value="ECO:0007669"/>
    <property type="project" value="TreeGrafter"/>
</dbReference>
<feature type="domain" description="SUN coiled coil" evidence="4">
    <location>
        <begin position="450"/>
        <end position="508"/>
    </location>
</feature>
<evidence type="ECO:0000259" key="3">
    <source>
        <dbReference type="Pfam" id="PF09387"/>
    </source>
</evidence>
<evidence type="ECO:0008006" key="7">
    <source>
        <dbReference type="Google" id="ProtNLM"/>
    </source>
</evidence>
<proteinExistence type="predicted"/>
<evidence type="ECO:0000313" key="5">
    <source>
        <dbReference type="EMBL" id="KAJ8792750.1"/>
    </source>
</evidence>
<dbReference type="Gene3D" id="2.60.120.260">
    <property type="entry name" value="Galactose-binding domain-like"/>
    <property type="match status" value="1"/>
</dbReference>
<feature type="transmembrane region" description="Helical" evidence="2">
    <location>
        <begin position="203"/>
        <end position="222"/>
    </location>
</feature>
<organism evidence="5 6">
    <name type="scientific">Eschrichtius robustus</name>
    <name type="common">California gray whale</name>
    <name type="synonym">Eschrichtius gibbosus</name>
    <dbReference type="NCBI Taxonomy" id="9764"/>
    <lineage>
        <taxon>Eukaryota</taxon>
        <taxon>Metazoa</taxon>
        <taxon>Chordata</taxon>
        <taxon>Craniata</taxon>
        <taxon>Vertebrata</taxon>
        <taxon>Euteleostomi</taxon>
        <taxon>Mammalia</taxon>
        <taxon>Eutheria</taxon>
        <taxon>Laurasiatheria</taxon>
        <taxon>Artiodactyla</taxon>
        <taxon>Whippomorpha</taxon>
        <taxon>Cetacea</taxon>
        <taxon>Mysticeti</taxon>
        <taxon>Eschrichtiidae</taxon>
        <taxon>Eschrichtius</taxon>
    </lineage>
</organism>
<dbReference type="EMBL" id="JAIQCJ010001083">
    <property type="protein sequence ID" value="KAJ8792750.1"/>
    <property type="molecule type" value="Genomic_DNA"/>
</dbReference>
<keyword evidence="2" id="KW-0472">Membrane</keyword>
<gene>
    <name evidence="5" type="ORF">J1605_019570</name>
</gene>
<dbReference type="InterPro" id="IPR045119">
    <property type="entry name" value="SUN1-5"/>
</dbReference>
<dbReference type="PANTHER" id="PTHR12911:SF23">
    <property type="entry name" value="SUN DOMAIN-CONTAINING PROTEIN 1"/>
    <property type="match status" value="1"/>
</dbReference>
<dbReference type="Pfam" id="PF09387">
    <property type="entry name" value="MRP"/>
    <property type="match status" value="1"/>
</dbReference>
<keyword evidence="2" id="KW-0812">Transmembrane</keyword>
<feature type="transmembrane region" description="Helical" evidence="2">
    <location>
        <begin position="170"/>
        <end position="191"/>
    </location>
</feature>
<reference evidence="5 6" key="1">
    <citation type="submission" date="2022-11" db="EMBL/GenBank/DDBJ databases">
        <title>Whole genome sequence of Eschrichtius robustus ER-17-0199.</title>
        <authorList>
            <person name="Bruniche-Olsen A."/>
            <person name="Black A.N."/>
            <person name="Fields C.J."/>
            <person name="Walden K."/>
            <person name="Dewoody J.A."/>
        </authorList>
    </citation>
    <scope>NUCLEOTIDE SEQUENCE [LARGE SCALE GENOMIC DNA]</scope>
    <source>
        <strain evidence="5">ER-17-0199</strain>
        <tissue evidence="5">Blubber</tissue>
    </source>
</reference>
<evidence type="ECO:0000256" key="2">
    <source>
        <dbReference type="SAM" id="Phobius"/>
    </source>
</evidence>
<evidence type="ECO:0000256" key="1">
    <source>
        <dbReference type="SAM" id="Coils"/>
    </source>
</evidence>
<dbReference type="AlphaFoldDB" id="A0AB34HPE9"/>
<keyword evidence="2" id="KW-1133">Transmembrane helix</keyword>